<keyword evidence="4" id="KW-0597">Phosphoprotein</keyword>
<feature type="compositionally biased region" description="Basic and acidic residues" evidence="10">
    <location>
        <begin position="1063"/>
        <end position="1074"/>
    </location>
</feature>
<feature type="region of interest" description="N-terminal hotdog fold" evidence="9">
    <location>
        <begin position="964"/>
        <end position="1089"/>
    </location>
</feature>
<evidence type="ECO:0000256" key="9">
    <source>
        <dbReference type="PROSITE-ProRule" id="PRU01363"/>
    </source>
</evidence>
<dbReference type="InterPro" id="IPR032821">
    <property type="entry name" value="PKS_assoc"/>
</dbReference>
<dbReference type="Pfam" id="PF00109">
    <property type="entry name" value="ketoacyl-synt"/>
    <property type="match status" value="1"/>
</dbReference>
<dbReference type="PROSITE" id="PS52019">
    <property type="entry name" value="PKS_MFAS_DH"/>
    <property type="match status" value="1"/>
</dbReference>
<evidence type="ECO:0000256" key="7">
    <source>
        <dbReference type="ARBA" id="ARBA00023268"/>
    </source>
</evidence>
<evidence type="ECO:0000256" key="2">
    <source>
        <dbReference type="ARBA" id="ARBA00004792"/>
    </source>
</evidence>
<dbReference type="PROSITE" id="PS52004">
    <property type="entry name" value="KS3_2"/>
    <property type="match status" value="1"/>
</dbReference>
<evidence type="ECO:0000256" key="5">
    <source>
        <dbReference type="ARBA" id="ARBA00022679"/>
    </source>
</evidence>
<feature type="compositionally biased region" description="Low complexity" evidence="10">
    <location>
        <begin position="482"/>
        <end position="496"/>
    </location>
</feature>
<keyword evidence="3" id="KW-0596">Phosphopantetheine</keyword>
<dbReference type="Pfam" id="PF14765">
    <property type="entry name" value="PS-DH"/>
    <property type="match status" value="1"/>
</dbReference>
<evidence type="ECO:0000256" key="10">
    <source>
        <dbReference type="SAM" id="MobiDB-lite"/>
    </source>
</evidence>
<dbReference type="SMART" id="SM00826">
    <property type="entry name" value="PKS_DH"/>
    <property type="match status" value="1"/>
</dbReference>
<dbReference type="SMART" id="SM00827">
    <property type="entry name" value="PKS_AT"/>
    <property type="match status" value="1"/>
</dbReference>
<comment type="pathway">
    <text evidence="2">Antibiotic biosynthesis.</text>
</comment>
<dbReference type="InterPro" id="IPR006162">
    <property type="entry name" value="Ppantetheine_attach_site"/>
</dbReference>
<dbReference type="SMART" id="SM00823">
    <property type="entry name" value="PKS_PP"/>
    <property type="match status" value="1"/>
</dbReference>
<dbReference type="EMBL" id="JAVREL010000006">
    <property type="protein sequence ID" value="MDT0343449.1"/>
    <property type="molecule type" value="Genomic_DNA"/>
</dbReference>
<feature type="region of interest" description="C-terminal hotdog fold" evidence="9">
    <location>
        <begin position="1102"/>
        <end position="1244"/>
    </location>
</feature>
<feature type="domain" description="Carrier" evidence="11">
    <location>
        <begin position="1296"/>
        <end position="1371"/>
    </location>
</feature>
<dbReference type="InterPro" id="IPR016035">
    <property type="entry name" value="Acyl_Trfase/lysoPLipase"/>
</dbReference>
<organism evidence="14 15">
    <name type="scientific">Streptomyces litchfieldiae</name>
    <dbReference type="NCBI Taxonomy" id="3075543"/>
    <lineage>
        <taxon>Bacteria</taxon>
        <taxon>Bacillati</taxon>
        <taxon>Actinomycetota</taxon>
        <taxon>Actinomycetes</taxon>
        <taxon>Kitasatosporales</taxon>
        <taxon>Streptomycetaceae</taxon>
        <taxon>Streptomyces</taxon>
    </lineage>
</organism>
<dbReference type="InterPro" id="IPR036736">
    <property type="entry name" value="ACP-like_sf"/>
</dbReference>
<proteinExistence type="predicted"/>
<dbReference type="CDD" id="cd00833">
    <property type="entry name" value="PKS"/>
    <property type="match status" value="1"/>
</dbReference>
<evidence type="ECO:0000256" key="6">
    <source>
        <dbReference type="ARBA" id="ARBA00023194"/>
    </source>
</evidence>
<keyword evidence="6" id="KW-0045">Antibiotic biosynthesis</keyword>
<dbReference type="Pfam" id="PF08990">
    <property type="entry name" value="Docking"/>
    <property type="match status" value="1"/>
</dbReference>
<dbReference type="Pfam" id="PF16197">
    <property type="entry name" value="KAsynt_C_assoc"/>
    <property type="match status" value="1"/>
</dbReference>
<sequence length="1453" mass="151342">MATNEDKLLDYLKRVTADLRRTQRRLHDVETAQHEPIAIVGMACRFPGDIDSPEDLWEFVAAGRDAVGAFPANRGWDIDDRYDPDPDKPGTNYLREAAFLYDVDRFDAEFFEISPREALAMDPQQRLMLETAWEAVERAGIDPSSLRNSLTGTFVGFSALDYLSGISQPPDELEGYLGTGNLASILSGRVAYALGLEGPAVTVDTACSSSLVAIHLAARALTSGECSLALAGGVTVMSNPAGFVEYSRQRALAPDGRCKAFAAAADGFGPAEGAALLLLERLSDARRNGHRVLAVVRGSAVNQDGASNGLTAPNGPSQIRVIRQALANARVPAAEVDVVEAHGTGTPLGDPIEGQALLATYGQHRPEGRPLLLGSVKSNIGHTSAASGVAGVMKTVLAMRHGVLPKTLHVDRPTPKIDWSGGAMELLTESRPWPETGHPRRAGVSAFGVSGTNAHVVLEEPPAPEAAEPGEPAEPAERTEALTEPTAEQSAAEQPAAPPAFTALEGVTPWPLSAKTPAALRGQAAALREHLAARPELTPDAIGTALATTRAVFDHRGVVLADGPADAERALGVLAAGESAAGALAGDGPATGGKVAFVFPGQGSQWAGMALDLLDRSPVFAARFAECAAAVEAHVDWSVADVLRGAEGAPGLERIEVVQPALFAVLVSLAELWRACGVRPAAVVGHSQGEIAAACVTGALSLQDAARLVVLRSQLFADELTGRGAMASLALSRDEAEARLAPYGDALTIAGVNGSRAVTVAGAVEPLTRLVEELVAEDVRARLLAASAPSHSPHVEPLRERLLELLEFLRPRAGSVPIYSTVTGEVLDGSELDAAYWYENCRRPVSLQPAVRALHDAGHRVFIEISPHPVLTTGVQETVEDAGGQAAVLGTLRRDEGGPRRFLTSLAEGWTRGVPVDWAAVLAGRGAAPAELPTYAFQRRRYWLEPGPGAVGDVASAGLGAAGHPLLGAAVRLADGDRAVLTGRLSPRTHPWLADHVVRGAVLLPGAAYAELALRAGDEVGCDVLAELTLGEPLVLPEHGAVQLQVTVGPAEADGSRPVSVHARPEGADPEEPWRRHAEGRLATAEEPHPGAELTEWPPPGAEPVDLDGLYAGLADAGYAYGPAFRGLTAAWLAPDAAGGVFAEVALDEQHRGEAAGFGLHPALLDAAAHTLALGQAETDENTLWLPGAWGGLRLHAVGASRLRVRLRPLAPDEVAMDIADAAGQPVATIASFATRAVPASELADLTDVFTTGPSNGENAGPRRPERRSAAAAEDAGQAETFTRRLAGLSGEKRERALTDLVCDRVAAVLGHTDAGAVDGRRAFKELGFDSLTAVELRNRLATATGLRLPATLVFSHPTPLALARHLGELLGTAGTRAGRVGVEDALAAVGDALAGGALDAAARAELVGRLEELLRAARDGGDRSADVLDAAALDAVSDDEFFALIDKQLGAS</sequence>
<evidence type="ECO:0000256" key="8">
    <source>
        <dbReference type="ARBA" id="ARBA00023315"/>
    </source>
</evidence>
<dbReference type="Gene3D" id="3.30.70.3290">
    <property type="match status" value="1"/>
</dbReference>
<dbReference type="SMART" id="SM00825">
    <property type="entry name" value="PKS_KS"/>
    <property type="match status" value="1"/>
</dbReference>
<dbReference type="Gene3D" id="3.40.47.10">
    <property type="match status" value="1"/>
</dbReference>
<evidence type="ECO:0000256" key="1">
    <source>
        <dbReference type="ARBA" id="ARBA00001957"/>
    </source>
</evidence>
<feature type="region of interest" description="Disordered" evidence="10">
    <location>
        <begin position="1248"/>
        <end position="1277"/>
    </location>
</feature>
<protein>
    <submittedName>
        <fullName evidence="14">Beta-ketoacyl synthase N-terminal-like domain-containing protein</fullName>
    </submittedName>
</protein>
<dbReference type="InterPro" id="IPR014030">
    <property type="entry name" value="Ketoacyl_synth_N"/>
</dbReference>
<feature type="active site" description="Proton donor; for dehydratase activity" evidence="9">
    <location>
        <position position="1166"/>
    </location>
</feature>
<feature type="active site" description="Proton acceptor; for dehydratase activity" evidence="9">
    <location>
        <position position="996"/>
    </location>
</feature>
<dbReference type="InterPro" id="IPR050091">
    <property type="entry name" value="PKS_NRPS_Biosynth_Enz"/>
</dbReference>
<evidence type="ECO:0000256" key="3">
    <source>
        <dbReference type="ARBA" id="ARBA00022450"/>
    </source>
</evidence>
<comment type="cofactor">
    <cofactor evidence="1">
        <name>pantetheine 4'-phosphate</name>
        <dbReference type="ChEBI" id="CHEBI:47942"/>
    </cofactor>
</comment>
<evidence type="ECO:0000259" key="13">
    <source>
        <dbReference type="PROSITE" id="PS52019"/>
    </source>
</evidence>
<evidence type="ECO:0000256" key="4">
    <source>
        <dbReference type="ARBA" id="ARBA00022553"/>
    </source>
</evidence>
<dbReference type="InterPro" id="IPR049552">
    <property type="entry name" value="PKS_DH_N"/>
</dbReference>
<dbReference type="Gene3D" id="3.40.366.10">
    <property type="entry name" value="Malonyl-Coenzyme A Acyl Carrier Protein, domain 2"/>
    <property type="match status" value="1"/>
</dbReference>
<dbReference type="Proteomes" id="UP001183246">
    <property type="component" value="Unassembled WGS sequence"/>
</dbReference>
<keyword evidence="5" id="KW-0808">Transferase</keyword>
<dbReference type="InterPro" id="IPR049900">
    <property type="entry name" value="PKS_mFAS_DH"/>
</dbReference>
<feature type="region of interest" description="Disordered" evidence="10">
    <location>
        <begin position="1051"/>
        <end position="1074"/>
    </location>
</feature>
<dbReference type="Pfam" id="PF02801">
    <property type="entry name" value="Ketoacyl-synt_C"/>
    <property type="match status" value="1"/>
</dbReference>
<dbReference type="Gene3D" id="1.10.1200.10">
    <property type="entry name" value="ACP-like"/>
    <property type="match status" value="1"/>
</dbReference>
<feature type="domain" description="Ketosynthase family 3 (KS3)" evidence="12">
    <location>
        <begin position="34"/>
        <end position="460"/>
    </location>
</feature>
<dbReference type="InterPro" id="IPR014043">
    <property type="entry name" value="Acyl_transferase_dom"/>
</dbReference>
<gene>
    <name evidence="14" type="ORF">RM590_12615</name>
</gene>
<dbReference type="SUPFAM" id="SSF53901">
    <property type="entry name" value="Thiolase-like"/>
    <property type="match status" value="1"/>
</dbReference>
<dbReference type="RefSeq" id="WP_311704588.1">
    <property type="nucleotide sequence ID" value="NZ_JAVREL010000006.1"/>
</dbReference>
<dbReference type="InterPro" id="IPR001227">
    <property type="entry name" value="Ac_transferase_dom_sf"/>
</dbReference>
<dbReference type="InterPro" id="IPR009081">
    <property type="entry name" value="PP-bd_ACP"/>
</dbReference>
<dbReference type="InterPro" id="IPR014031">
    <property type="entry name" value="Ketoacyl_synth_C"/>
</dbReference>
<keyword evidence="7" id="KW-0511">Multifunctional enzyme</keyword>
<dbReference type="Gene3D" id="3.10.129.110">
    <property type="entry name" value="Polyketide synthase dehydratase"/>
    <property type="match status" value="1"/>
</dbReference>
<dbReference type="InterPro" id="IPR015083">
    <property type="entry name" value="NorB/c/GfsB-D-like_docking"/>
</dbReference>
<feature type="region of interest" description="Disordered" evidence="10">
    <location>
        <begin position="462"/>
        <end position="496"/>
    </location>
</feature>
<evidence type="ECO:0000313" key="15">
    <source>
        <dbReference type="Proteomes" id="UP001183246"/>
    </source>
</evidence>
<dbReference type="PROSITE" id="PS50075">
    <property type="entry name" value="CARRIER"/>
    <property type="match status" value="1"/>
</dbReference>
<dbReference type="InterPro" id="IPR020841">
    <property type="entry name" value="PKS_Beta-ketoAc_synthase_dom"/>
</dbReference>
<dbReference type="PROSITE" id="PS00012">
    <property type="entry name" value="PHOSPHOPANTETHEINE"/>
    <property type="match status" value="1"/>
</dbReference>
<dbReference type="PANTHER" id="PTHR43775">
    <property type="entry name" value="FATTY ACID SYNTHASE"/>
    <property type="match status" value="1"/>
</dbReference>
<feature type="compositionally biased region" description="Polar residues" evidence="10">
    <location>
        <begin position="1249"/>
        <end position="1258"/>
    </location>
</feature>
<dbReference type="InterPro" id="IPR016036">
    <property type="entry name" value="Malonyl_transacylase_ACP-bd"/>
</dbReference>
<evidence type="ECO:0000259" key="11">
    <source>
        <dbReference type="PROSITE" id="PS50075"/>
    </source>
</evidence>
<dbReference type="InterPro" id="IPR020807">
    <property type="entry name" value="PKS_DH"/>
</dbReference>
<dbReference type="SMART" id="SM01294">
    <property type="entry name" value="PKS_PP_betabranch"/>
    <property type="match status" value="1"/>
</dbReference>
<dbReference type="PANTHER" id="PTHR43775:SF51">
    <property type="entry name" value="INACTIVE PHENOLPHTHIOCEROL SYNTHESIS POLYKETIDE SYNTHASE TYPE I PKS1-RELATED"/>
    <property type="match status" value="1"/>
</dbReference>
<dbReference type="SUPFAM" id="SSF55048">
    <property type="entry name" value="Probable ACP-binding domain of malonyl-CoA ACP transacylase"/>
    <property type="match status" value="1"/>
</dbReference>
<dbReference type="SUPFAM" id="SSF47336">
    <property type="entry name" value="ACP-like"/>
    <property type="match status" value="1"/>
</dbReference>
<dbReference type="InterPro" id="IPR020806">
    <property type="entry name" value="PKS_PP-bd"/>
</dbReference>
<dbReference type="PROSITE" id="PS00606">
    <property type="entry name" value="KS3_1"/>
    <property type="match status" value="1"/>
</dbReference>
<dbReference type="Pfam" id="PF00550">
    <property type="entry name" value="PP-binding"/>
    <property type="match status" value="1"/>
</dbReference>
<feature type="domain" description="PKS/mFAS DH" evidence="13">
    <location>
        <begin position="964"/>
        <end position="1244"/>
    </location>
</feature>
<dbReference type="SUPFAM" id="SSF52151">
    <property type="entry name" value="FabD/lysophospholipase-like"/>
    <property type="match status" value="1"/>
</dbReference>
<dbReference type="Pfam" id="PF21089">
    <property type="entry name" value="PKS_DH_N"/>
    <property type="match status" value="1"/>
</dbReference>
<dbReference type="Pfam" id="PF00698">
    <property type="entry name" value="Acyl_transf_1"/>
    <property type="match status" value="1"/>
</dbReference>
<evidence type="ECO:0000259" key="12">
    <source>
        <dbReference type="PROSITE" id="PS52004"/>
    </source>
</evidence>
<name>A0ABU2MS62_9ACTN</name>
<dbReference type="InterPro" id="IPR042104">
    <property type="entry name" value="PKS_dehydratase_sf"/>
</dbReference>
<reference evidence="15" key="1">
    <citation type="submission" date="2023-07" db="EMBL/GenBank/DDBJ databases">
        <title>30 novel species of actinomycetes from the DSMZ collection.</title>
        <authorList>
            <person name="Nouioui I."/>
        </authorList>
    </citation>
    <scope>NUCLEOTIDE SEQUENCE [LARGE SCALE GENOMIC DNA]</scope>
    <source>
        <strain evidence="15">DSM 44938</strain>
    </source>
</reference>
<comment type="caution">
    <text evidence="14">The sequence shown here is derived from an EMBL/GenBank/DDBJ whole genome shotgun (WGS) entry which is preliminary data.</text>
</comment>
<dbReference type="InterPro" id="IPR018201">
    <property type="entry name" value="Ketoacyl_synth_AS"/>
</dbReference>
<dbReference type="InterPro" id="IPR016039">
    <property type="entry name" value="Thiolase-like"/>
</dbReference>
<evidence type="ECO:0000313" key="14">
    <source>
        <dbReference type="EMBL" id="MDT0343449.1"/>
    </source>
</evidence>
<accession>A0ABU2MS62</accession>
<keyword evidence="15" id="KW-1185">Reference proteome</keyword>
<dbReference type="InterPro" id="IPR049551">
    <property type="entry name" value="PKS_DH_C"/>
</dbReference>
<keyword evidence="8" id="KW-0012">Acyltransferase</keyword>